<name>A0A378RJN4_MYROD</name>
<dbReference type="AlphaFoldDB" id="A0A378RJN4"/>
<sequence>MDQKKSREFIAFLSELMRKEENSWMFSELLSSLTKDGYIKNGVDDTLLLDIYEHCLEKNLRQQAENFYRDFPLVQIKDQLIIDFIAMENARRRNNFYQFALSIYQQFENINNYIFDTEIKDLWDENRTSIVSKVCLSDNKKKLYATKEAPFITEQEMLLRNSKDKEVRWFSNRKFFIVLYYFFYKRSLTDFNNVNSLNDFTWLFKELSDCRNKVHRGDGKENTDSQNETIAKVETNTAQYYFKFYYLLEQFVYGIQNNLKDKV</sequence>
<dbReference type="EMBL" id="UGQL01000001">
    <property type="protein sequence ID" value="STZ26908.1"/>
    <property type="molecule type" value="Genomic_DNA"/>
</dbReference>
<proteinExistence type="predicted"/>
<reference evidence="1 2" key="1">
    <citation type="submission" date="2018-06" db="EMBL/GenBank/DDBJ databases">
        <authorList>
            <consortium name="Pathogen Informatics"/>
            <person name="Doyle S."/>
        </authorList>
    </citation>
    <scope>NUCLEOTIDE SEQUENCE [LARGE SCALE GENOMIC DNA]</scope>
    <source>
        <strain evidence="1 2">NCTC11179</strain>
    </source>
</reference>
<organism evidence="1 2">
    <name type="scientific">Myroides odoratus</name>
    <name type="common">Flavobacterium odoratum</name>
    <dbReference type="NCBI Taxonomy" id="256"/>
    <lineage>
        <taxon>Bacteria</taxon>
        <taxon>Pseudomonadati</taxon>
        <taxon>Bacteroidota</taxon>
        <taxon>Flavobacteriia</taxon>
        <taxon>Flavobacteriales</taxon>
        <taxon>Flavobacteriaceae</taxon>
        <taxon>Myroides</taxon>
    </lineage>
</organism>
<dbReference type="RefSeq" id="WP_115089950.1">
    <property type="nucleotide sequence ID" value="NZ_CP068107.1"/>
</dbReference>
<evidence type="ECO:0000313" key="2">
    <source>
        <dbReference type="Proteomes" id="UP000255024"/>
    </source>
</evidence>
<protein>
    <submittedName>
        <fullName evidence="1">Uncharacterized protein</fullName>
    </submittedName>
</protein>
<dbReference type="Proteomes" id="UP000255024">
    <property type="component" value="Unassembled WGS sequence"/>
</dbReference>
<evidence type="ECO:0000313" key="1">
    <source>
        <dbReference type="EMBL" id="STZ26908.1"/>
    </source>
</evidence>
<gene>
    <name evidence="1" type="ORF">NCTC11179_00435</name>
</gene>
<keyword evidence="2" id="KW-1185">Reference proteome</keyword>
<accession>A0A378RJN4</accession>